<sequence length="46" mass="4887">MDSIKTKKMEDSENVDPAPNSMLPPSCTPGKAPPLGLLPDNSMDCL</sequence>
<reference evidence="2" key="1">
    <citation type="submission" date="2025-08" db="UniProtKB">
        <authorList>
            <consortium name="Ensembl"/>
        </authorList>
    </citation>
    <scope>IDENTIFICATION</scope>
</reference>
<organism evidence="2 3">
    <name type="scientific">Sinocyclocheilus rhinocerous</name>
    <dbReference type="NCBI Taxonomy" id="307959"/>
    <lineage>
        <taxon>Eukaryota</taxon>
        <taxon>Metazoa</taxon>
        <taxon>Chordata</taxon>
        <taxon>Craniata</taxon>
        <taxon>Vertebrata</taxon>
        <taxon>Euteleostomi</taxon>
        <taxon>Actinopterygii</taxon>
        <taxon>Neopterygii</taxon>
        <taxon>Teleostei</taxon>
        <taxon>Ostariophysi</taxon>
        <taxon>Cypriniformes</taxon>
        <taxon>Cyprinidae</taxon>
        <taxon>Cyprininae</taxon>
        <taxon>Sinocyclocheilus</taxon>
    </lineage>
</organism>
<reference evidence="2" key="2">
    <citation type="submission" date="2025-09" db="UniProtKB">
        <authorList>
            <consortium name="Ensembl"/>
        </authorList>
    </citation>
    <scope>IDENTIFICATION</scope>
</reference>
<name>A0A673NB41_9TELE</name>
<dbReference type="AlphaFoldDB" id="A0A673NB41"/>
<evidence type="ECO:0000313" key="3">
    <source>
        <dbReference type="Proteomes" id="UP000472270"/>
    </source>
</evidence>
<proteinExistence type="predicted"/>
<evidence type="ECO:0000256" key="1">
    <source>
        <dbReference type="SAM" id="MobiDB-lite"/>
    </source>
</evidence>
<accession>A0A673NB41</accession>
<protein>
    <submittedName>
        <fullName evidence="2">Uncharacterized protein</fullName>
    </submittedName>
</protein>
<evidence type="ECO:0000313" key="2">
    <source>
        <dbReference type="Ensembl" id="ENSSRHP00000100704.1"/>
    </source>
</evidence>
<dbReference type="Ensembl" id="ENSSRHT00000103426.1">
    <property type="protein sequence ID" value="ENSSRHP00000100704.1"/>
    <property type="gene ID" value="ENSSRHG00000049387.1"/>
</dbReference>
<feature type="compositionally biased region" description="Basic and acidic residues" evidence="1">
    <location>
        <begin position="1"/>
        <end position="11"/>
    </location>
</feature>
<dbReference type="Proteomes" id="UP000472270">
    <property type="component" value="Unassembled WGS sequence"/>
</dbReference>
<keyword evidence="3" id="KW-1185">Reference proteome</keyword>
<feature type="region of interest" description="Disordered" evidence="1">
    <location>
        <begin position="1"/>
        <end position="46"/>
    </location>
</feature>